<evidence type="ECO:0000313" key="1">
    <source>
        <dbReference type="EMBL" id="QHU19292.1"/>
    </source>
</evidence>
<proteinExistence type="predicted"/>
<evidence type="ECO:0008006" key="2">
    <source>
        <dbReference type="Google" id="ProtNLM"/>
    </source>
</evidence>
<accession>A0A6C0KMP1</accession>
<sequence>MKRTELESCVYYHLKDNNKPNPRKKKIINKIVTLDSFVKNELTNIEKIKTIPHYKKYYYVCENSSELLLTELDENVNYLKTSKNTSVDNSILLKYEDNELIYLKKYLKTCSLSSPKIYIINLINIYEKLLITINQLLNERIVHNFINMDSIYIFEEEAILTNFAFSIDISNSNMNEYIKHFFLKYDPEFIEWPPEFHILSYLITNKLNSLSINNIENIIDNLIENQTILKTFGDDFVSMYKKDSLNYFQKYINQSFEYILNDILQFYGTWDNYALSIMFLRIIININSKNKFIILFLNLLVSNIHLNPLKRQTISFTIKNFNNLLDSLEPKVWNDLLNNLMTSRSS</sequence>
<dbReference type="EMBL" id="MN740947">
    <property type="protein sequence ID" value="QHU19292.1"/>
    <property type="molecule type" value="Genomic_DNA"/>
</dbReference>
<protein>
    <recommendedName>
        <fullName evidence="2">Protein kinase domain-containing protein</fullName>
    </recommendedName>
</protein>
<organism evidence="1">
    <name type="scientific">viral metagenome</name>
    <dbReference type="NCBI Taxonomy" id="1070528"/>
    <lineage>
        <taxon>unclassified sequences</taxon>
        <taxon>metagenomes</taxon>
        <taxon>organismal metagenomes</taxon>
    </lineage>
</organism>
<name>A0A6C0KMP1_9ZZZZ</name>
<dbReference type="AlphaFoldDB" id="A0A6C0KMP1"/>
<reference evidence="1" key="1">
    <citation type="journal article" date="2020" name="Nature">
        <title>Giant virus diversity and host interactions through global metagenomics.</title>
        <authorList>
            <person name="Schulz F."/>
            <person name="Roux S."/>
            <person name="Paez-Espino D."/>
            <person name="Jungbluth S."/>
            <person name="Walsh D.A."/>
            <person name="Denef V.J."/>
            <person name="McMahon K.D."/>
            <person name="Konstantinidis K.T."/>
            <person name="Eloe-Fadrosh E.A."/>
            <person name="Kyrpides N.C."/>
            <person name="Woyke T."/>
        </authorList>
    </citation>
    <scope>NUCLEOTIDE SEQUENCE</scope>
    <source>
        <strain evidence="1">GVMAG-S-3300013014-104</strain>
    </source>
</reference>